<dbReference type="Proteomes" id="UP001175271">
    <property type="component" value="Unassembled WGS sequence"/>
</dbReference>
<proteinExistence type="predicted"/>
<sequence>MTSKLLIVALVAVAIPLSEALFFGGLGGLGGGGGGGCGGGCGGGGGGCGGGGGGCGGGGGGCGGGCGCGRKKREAIDTPVYTDETKKDCNNPSLREAIEESLDEDVQLSMEALNKRLHGDSSGEYVAWCTLRHQKYKFATRLLSYCSGSNANVTCHVFQQ</sequence>
<dbReference type="InterPro" id="IPR007284">
    <property type="entry name" value="Ground-like_dom"/>
</dbReference>
<comment type="caution">
    <text evidence="3">The sequence shown here is derived from an EMBL/GenBank/DDBJ whole genome shotgun (WGS) entry which is preliminary data.</text>
</comment>
<dbReference type="AlphaFoldDB" id="A0AA39LQQ2"/>
<feature type="chain" id="PRO_5041470777" description="Ground-like domain-containing protein" evidence="1">
    <location>
        <begin position="21"/>
        <end position="160"/>
    </location>
</feature>
<evidence type="ECO:0000313" key="4">
    <source>
        <dbReference type="Proteomes" id="UP001175271"/>
    </source>
</evidence>
<dbReference type="Pfam" id="PF04155">
    <property type="entry name" value="Ground-like"/>
    <property type="match status" value="1"/>
</dbReference>
<keyword evidence="1" id="KW-0732">Signal</keyword>
<dbReference type="EMBL" id="JAUCMV010000004">
    <property type="protein sequence ID" value="KAK0405890.1"/>
    <property type="molecule type" value="Genomic_DNA"/>
</dbReference>
<feature type="domain" description="Ground-like" evidence="2">
    <location>
        <begin position="88"/>
        <end position="158"/>
    </location>
</feature>
<keyword evidence="4" id="KW-1185">Reference proteome</keyword>
<evidence type="ECO:0000256" key="1">
    <source>
        <dbReference type="SAM" id="SignalP"/>
    </source>
</evidence>
<organism evidence="3 4">
    <name type="scientific">Steinernema hermaphroditum</name>
    <dbReference type="NCBI Taxonomy" id="289476"/>
    <lineage>
        <taxon>Eukaryota</taxon>
        <taxon>Metazoa</taxon>
        <taxon>Ecdysozoa</taxon>
        <taxon>Nematoda</taxon>
        <taxon>Chromadorea</taxon>
        <taxon>Rhabditida</taxon>
        <taxon>Tylenchina</taxon>
        <taxon>Panagrolaimomorpha</taxon>
        <taxon>Strongyloidoidea</taxon>
        <taxon>Steinernematidae</taxon>
        <taxon>Steinernema</taxon>
    </lineage>
</organism>
<evidence type="ECO:0000259" key="2">
    <source>
        <dbReference type="Pfam" id="PF04155"/>
    </source>
</evidence>
<evidence type="ECO:0000313" key="3">
    <source>
        <dbReference type="EMBL" id="KAK0405890.1"/>
    </source>
</evidence>
<feature type="signal peptide" evidence="1">
    <location>
        <begin position="1"/>
        <end position="20"/>
    </location>
</feature>
<protein>
    <recommendedName>
        <fullName evidence="2">Ground-like domain-containing protein</fullName>
    </recommendedName>
</protein>
<reference evidence="3" key="1">
    <citation type="submission" date="2023-06" db="EMBL/GenBank/DDBJ databases">
        <title>Genomic analysis of the entomopathogenic nematode Steinernema hermaphroditum.</title>
        <authorList>
            <person name="Schwarz E.M."/>
            <person name="Heppert J.K."/>
            <person name="Baniya A."/>
            <person name="Schwartz H.T."/>
            <person name="Tan C.-H."/>
            <person name="Antoshechkin I."/>
            <person name="Sternberg P.W."/>
            <person name="Goodrich-Blair H."/>
            <person name="Dillman A.R."/>
        </authorList>
    </citation>
    <scope>NUCLEOTIDE SEQUENCE</scope>
    <source>
        <strain evidence="3">PS9179</strain>
        <tissue evidence="3">Whole animal</tissue>
    </source>
</reference>
<accession>A0AA39LQQ2</accession>
<gene>
    <name evidence="3" type="ORF">QR680_018251</name>
</gene>
<name>A0AA39LQQ2_9BILA</name>